<dbReference type="GO" id="GO:0050660">
    <property type="term" value="F:flavin adenine dinucleotide binding"/>
    <property type="evidence" value="ECO:0007669"/>
    <property type="project" value="TreeGrafter"/>
</dbReference>
<dbReference type="InterPro" id="IPR004099">
    <property type="entry name" value="Pyr_nucl-diS_OxRdtase_dimer"/>
</dbReference>
<keyword evidence="11" id="KW-1185">Reference proteome</keyword>
<feature type="domain" description="Pyridine nucleotide-disulphide oxidoreductase dimerisation" evidence="8">
    <location>
        <begin position="352"/>
        <end position="456"/>
    </location>
</feature>
<dbReference type="PIRSF" id="PIRSF000350">
    <property type="entry name" value="Mercury_reductase_MerA"/>
    <property type="match status" value="1"/>
</dbReference>
<comment type="similarity">
    <text evidence="1">Belongs to the class-I pyridine nucleotide-disulfide oxidoreductase family.</text>
</comment>
<protein>
    <submittedName>
        <fullName evidence="10">Pyruvate/2-oxoglutarate dehydrogenase complex, dihydrolipoamide dehydrogenase (E3) component</fullName>
    </submittedName>
</protein>
<feature type="domain" description="FAD/NAD(P)-binding" evidence="9">
    <location>
        <begin position="6"/>
        <end position="327"/>
    </location>
</feature>
<dbReference type="RefSeq" id="WP_073287851.1">
    <property type="nucleotide sequence ID" value="NZ_FRAS01000022.1"/>
</dbReference>
<dbReference type="FunFam" id="3.30.390.30:FF:000001">
    <property type="entry name" value="Dihydrolipoyl dehydrogenase"/>
    <property type="match status" value="1"/>
</dbReference>
<evidence type="ECO:0000256" key="7">
    <source>
        <dbReference type="PIRSR" id="PIRSR000350-4"/>
    </source>
</evidence>
<dbReference type="STRING" id="1121959.SAMN02746009_03453"/>
<dbReference type="Pfam" id="PF02852">
    <property type="entry name" value="Pyr_redox_dim"/>
    <property type="match status" value="1"/>
</dbReference>
<evidence type="ECO:0000256" key="6">
    <source>
        <dbReference type="PIRSR" id="PIRSR000350-3"/>
    </source>
</evidence>
<feature type="disulfide bond" description="Redox-active" evidence="7">
    <location>
        <begin position="43"/>
        <end position="48"/>
    </location>
</feature>
<name>A0A1M7DT85_9BACT</name>
<keyword evidence="2" id="KW-0285">Flavoprotein</keyword>
<sequence length="469" mass="51148">MPNTSYDALIIGSGQAGNPLATTLADAGQRVVLVEENLLGGSCINYGCTPTKAMLASAERAHQLRTAGDYGLQPVKPAVDMAAVVARKNHIVQAMREGVRSNLTQERQGITVLHGQATFVGPRTVRVALAGGETQRLTAKKVFINTGTRAAIPDIEGLQDVPFLTTTQLLDLPEVPEHLLILGGGYIGLEFSQMYRRFGSRVTIIEAGRQLLEREDDDACQALTEVLEAEGVEIVLGAEVRRVSRSEAGVFTLTAHTATGERRLRGTHLLVATGRVPNTDTLGLDQAGVQLDEKGYIQVNARLETTVRGVYALGDVHGGPQFTHISYDDYRVVRANLLHRGPRRSARQRPLPYCVFTEPQLGRIGLNEQQAREQGIAYRVATLPVSTIGRARQTGRTTGFWKVLVGEDDRLLGATVLCAEGGEIMSMFQLIMAGRLKYEQLQNMVLAHPTWAEGLNNVFRELQKPELKA</sequence>
<dbReference type="InterPro" id="IPR001100">
    <property type="entry name" value="Pyr_nuc-diS_OxRdtase"/>
</dbReference>
<evidence type="ECO:0000256" key="2">
    <source>
        <dbReference type="ARBA" id="ARBA00022630"/>
    </source>
</evidence>
<dbReference type="EMBL" id="FRAS01000022">
    <property type="protein sequence ID" value="SHL82578.1"/>
    <property type="molecule type" value="Genomic_DNA"/>
</dbReference>
<comment type="cofactor">
    <cofactor evidence="6">
        <name>FAD</name>
        <dbReference type="ChEBI" id="CHEBI:57692"/>
    </cofactor>
    <text evidence="6">Binds 1 FAD per subunit.</text>
</comment>
<evidence type="ECO:0000259" key="8">
    <source>
        <dbReference type="Pfam" id="PF02852"/>
    </source>
</evidence>
<dbReference type="OrthoDB" id="9800167at2"/>
<dbReference type="SUPFAM" id="SSF51905">
    <property type="entry name" value="FAD/NAD(P)-binding domain"/>
    <property type="match status" value="1"/>
</dbReference>
<feature type="binding site" evidence="6">
    <location>
        <position position="274"/>
    </location>
    <ligand>
        <name>NAD(+)</name>
        <dbReference type="ChEBI" id="CHEBI:57540"/>
    </ligand>
</feature>
<feature type="active site" description="Proton acceptor" evidence="5">
    <location>
        <position position="448"/>
    </location>
</feature>
<evidence type="ECO:0000256" key="4">
    <source>
        <dbReference type="ARBA" id="ARBA00023002"/>
    </source>
</evidence>
<keyword evidence="6" id="KW-0520">NAD</keyword>
<keyword evidence="3 6" id="KW-0274">FAD</keyword>
<dbReference type="Pfam" id="PF07992">
    <property type="entry name" value="Pyr_redox_2"/>
    <property type="match status" value="1"/>
</dbReference>
<dbReference type="AlphaFoldDB" id="A0A1M7DT85"/>
<dbReference type="PRINTS" id="PR00411">
    <property type="entry name" value="PNDRDTASEI"/>
</dbReference>
<dbReference type="PRINTS" id="PR00368">
    <property type="entry name" value="FADPNR"/>
</dbReference>
<evidence type="ECO:0000313" key="10">
    <source>
        <dbReference type="EMBL" id="SHL82578.1"/>
    </source>
</evidence>
<organism evidence="10 11">
    <name type="scientific">Hymenobacter psychrotolerans DSM 18569</name>
    <dbReference type="NCBI Taxonomy" id="1121959"/>
    <lineage>
        <taxon>Bacteria</taxon>
        <taxon>Pseudomonadati</taxon>
        <taxon>Bacteroidota</taxon>
        <taxon>Cytophagia</taxon>
        <taxon>Cytophagales</taxon>
        <taxon>Hymenobacteraceae</taxon>
        <taxon>Hymenobacter</taxon>
    </lineage>
</organism>
<keyword evidence="4" id="KW-0560">Oxidoreductase</keyword>
<dbReference type="SUPFAM" id="SSF55424">
    <property type="entry name" value="FAD/NAD-linked reductases, dimerisation (C-terminal) domain"/>
    <property type="match status" value="1"/>
</dbReference>
<evidence type="ECO:0000256" key="3">
    <source>
        <dbReference type="ARBA" id="ARBA00022827"/>
    </source>
</evidence>
<feature type="binding site" evidence="6">
    <location>
        <position position="52"/>
    </location>
    <ligand>
        <name>FAD</name>
        <dbReference type="ChEBI" id="CHEBI:57692"/>
    </ligand>
</feature>
<evidence type="ECO:0000313" key="11">
    <source>
        <dbReference type="Proteomes" id="UP000183947"/>
    </source>
</evidence>
<dbReference type="GO" id="GO:0003955">
    <property type="term" value="F:NAD(P)H dehydrogenase (quinone) activity"/>
    <property type="evidence" value="ECO:0007669"/>
    <property type="project" value="TreeGrafter"/>
</dbReference>
<keyword evidence="10" id="KW-0670">Pyruvate</keyword>
<feature type="binding site" evidence="6">
    <location>
        <position position="315"/>
    </location>
    <ligand>
        <name>FAD</name>
        <dbReference type="ChEBI" id="CHEBI:57692"/>
    </ligand>
</feature>
<dbReference type="Gene3D" id="3.50.50.60">
    <property type="entry name" value="FAD/NAD(P)-binding domain"/>
    <property type="match status" value="2"/>
</dbReference>
<feature type="binding site" evidence="6">
    <location>
        <begin position="183"/>
        <end position="190"/>
    </location>
    <ligand>
        <name>NAD(+)</name>
        <dbReference type="ChEBI" id="CHEBI:57540"/>
    </ligand>
</feature>
<evidence type="ECO:0000259" key="9">
    <source>
        <dbReference type="Pfam" id="PF07992"/>
    </source>
</evidence>
<dbReference type="InterPro" id="IPR016156">
    <property type="entry name" value="FAD/NAD-linked_Rdtase_dimer_sf"/>
</dbReference>
<proteinExistence type="inferred from homology"/>
<dbReference type="InterPro" id="IPR036188">
    <property type="entry name" value="FAD/NAD-bd_sf"/>
</dbReference>
<dbReference type="InterPro" id="IPR023753">
    <property type="entry name" value="FAD/NAD-binding_dom"/>
</dbReference>
<evidence type="ECO:0000256" key="5">
    <source>
        <dbReference type="PIRSR" id="PIRSR000350-2"/>
    </source>
</evidence>
<dbReference type="PANTHER" id="PTHR43014">
    <property type="entry name" value="MERCURIC REDUCTASE"/>
    <property type="match status" value="1"/>
</dbReference>
<feature type="binding site" evidence="6">
    <location>
        <position position="206"/>
    </location>
    <ligand>
        <name>NAD(+)</name>
        <dbReference type="ChEBI" id="CHEBI:57540"/>
    </ligand>
</feature>
<reference evidence="11" key="1">
    <citation type="submission" date="2016-11" db="EMBL/GenBank/DDBJ databases">
        <authorList>
            <person name="Varghese N."/>
            <person name="Submissions S."/>
        </authorList>
    </citation>
    <scope>NUCLEOTIDE SEQUENCE [LARGE SCALE GENOMIC DNA]</scope>
    <source>
        <strain evidence="11">DSM 18569</strain>
    </source>
</reference>
<keyword evidence="6" id="KW-0547">Nucleotide-binding</keyword>
<dbReference type="PANTHER" id="PTHR43014:SF2">
    <property type="entry name" value="MERCURIC REDUCTASE"/>
    <property type="match status" value="1"/>
</dbReference>
<gene>
    <name evidence="10" type="ORF">SAMN02746009_03453</name>
</gene>
<dbReference type="Gene3D" id="3.30.390.30">
    <property type="match status" value="1"/>
</dbReference>
<dbReference type="Proteomes" id="UP000183947">
    <property type="component" value="Unassembled WGS sequence"/>
</dbReference>
<evidence type="ECO:0000256" key="1">
    <source>
        <dbReference type="ARBA" id="ARBA00007532"/>
    </source>
</evidence>
<accession>A0A1M7DT85</accession>